<evidence type="ECO:0008006" key="5">
    <source>
        <dbReference type="Google" id="ProtNLM"/>
    </source>
</evidence>
<proteinExistence type="predicted"/>
<feature type="region of interest" description="Disordered" evidence="1">
    <location>
        <begin position="31"/>
        <end position="83"/>
    </location>
</feature>
<evidence type="ECO:0000256" key="1">
    <source>
        <dbReference type="SAM" id="MobiDB-lite"/>
    </source>
</evidence>
<feature type="compositionally biased region" description="Basic and acidic residues" evidence="1">
    <location>
        <begin position="52"/>
        <end position="69"/>
    </location>
</feature>
<evidence type="ECO:0000313" key="4">
    <source>
        <dbReference type="Proteomes" id="UP000030645"/>
    </source>
</evidence>
<evidence type="ECO:0000256" key="2">
    <source>
        <dbReference type="SAM" id="SignalP"/>
    </source>
</evidence>
<keyword evidence="4" id="KW-1185">Reference proteome</keyword>
<name>W9S2N2_9ROSA</name>
<dbReference type="Proteomes" id="UP000030645">
    <property type="component" value="Unassembled WGS sequence"/>
</dbReference>
<gene>
    <name evidence="3" type="ORF">L484_007517</name>
</gene>
<reference evidence="4" key="1">
    <citation type="submission" date="2013-01" db="EMBL/GenBank/DDBJ databases">
        <title>Draft Genome Sequence of a Mulberry Tree, Morus notabilis C.K. Schneid.</title>
        <authorList>
            <person name="He N."/>
            <person name="Zhao S."/>
        </authorList>
    </citation>
    <scope>NUCLEOTIDE SEQUENCE</scope>
</reference>
<feature type="compositionally biased region" description="Low complexity" evidence="1">
    <location>
        <begin position="73"/>
        <end position="83"/>
    </location>
</feature>
<dbReference type="EMBL" id="KE345984">
    <property type="protein sequence ID" value="EXC22908.1"/>
    <property type="molecule type" value="Genomic_DNA"/>
</dbReference>
<dbReference type="AlphaFoldDB" id="W9S2N2"/>
<sequence>MRSLVVLALVSMMVISSLAMTRKVMVAEMHDDEQNRQLDGDIDEDQNGNNKYSKDTNENHHAIPRKDFGKYMGNNNNNGNGSG</sequence>
<feature type="chain" id="PRO_5004929109" description="Glycine-rich protein" evidence="2">
    <location>
        <begin position="20"/>
        <end position="83"/>
    </location>
</feature>
<keyword evidence="2" id="KW-0732">Signal</keyword>
<dbReference type="PANTHER" id="PTHR36040">
    <property type="entry name" value="OS04G0188500 PROTEIN"/>
    <property type="match status" value="1"/>
</dbReference>
<evidence type="ECO:0000313" key="3">
    <source>
        <dbReference type="EMBL" id="EXC22908.1"/>
    </source>
</evidence>
<feature type="signal peptide" evidence="2">
    <location>
        <begin position="1"/>
        <end position="19"/>
    </location>
</feature>
<dbReference type="PANTHER" id="PTHR36040:SF5">
    <property type="entry name" value="TRANSMEMBRANE PROTEIN"/>
    <property type="match status" value="1"/>
</dbReference>
<organism evidence="3 4">
    <name type="scientific">Morus notabilis</name>
    <dbReference type="NCBI Taxonomy" id="981085"/>
    <lineage>
        <taxon>Eukaryota</taxon>
        <taxon>Viridiplantae</taxon>
        <taxon>Streptophyta</taxon>
        <taxon>Embryophyta</taxon>
        <taxon>Tracheophyta</taxon>
        <taxon>Spermatophyta</taxon>
        <taxon>Magnoliopsida</taxon>
        <taxon>eudicotyledons</taxon>
        <taxon>Gunneridae</taxon>
        <taxon>Pentapetalae</taxon>
        <taxon>rosids</taxon>
        <taxon>fabids</taxon>
        <taxon>Rosales</taxon>
        <taxon>Moraceae</taxon>
        <taxon>Moreae</taxon>
        <taxon>Morus</taxon>
    </lineage>
</organism>
<accession>W9S2N2</accession>
<protein>
    <recommendedName>
        <fullName evidence="5">Glycine-rich protein</fullName>
    </recommendedName>
</protein>